<evidence type="ECO:0000259" key="1">
    <source>
        <dbReference type="PROSITE" id="PS50878"/>
    </source>
</evidence>
<protein>
    <recommendedName>
        <fullName evidence="1">Reverse transcriptase domain-containing protein</fullName>
    </recommendedName>
</protein>
<dbReference type="PANTHER" id="PTHR19446">
    <property type="entry name" value="REVERSE TRANSCRIPTASES"/>
    <property type="match status" value="1"/>
</dbReference>
<gene>
    <name evidence="2" type="ORF">F3Y22_tig00116951pilonHSYRG00119</name>
</gene>
<dbReference type="Pfam" id="PF13966">
    <property type="entry name" value="zf-RVT"/>
    <property type="match status" value="1"/>
</dbReference>
<dbReference type="AlphaFoldDB" id="A0A6A2WMD5"/>
<dbReference type="InterPro" id="IPR043502">
    <property type="entry name" value="DNA/RNA_pol_sf"/>
</dbReference>
<dbReference type="PROSITE" id="PS50878">
    <property type="entry name" value="RT_POL"/>
    <property type="match status" value="1"/>
</dbReference>
<sequence>MSILVIPLRVWGTSWFPPGMVTLHGCQEVVGKALCRSLSDHKPIVLKEKRSKNVFRPFKWFNHWAEDQILAGRIRNLCVANEGIGINKFLLLVKIVTKDREREVRALNPDSLEEIGNKIDVLEERWLSDPSNSQFQHEISSLKYRLWTAARKEEREWLQKSRLWWFKEGTKTQNSSISQQFQGLKRFDIPLKRINLASKKFIESPFSEEEVWVAVKSLDGTRAPGPDDFSLDFFKKFWKYIKGEVMRFVEEFYWGKVEDISFKKSYIALIPKKLEAISPADFRPISLVGSMYKIVSRLLAKRLGSCLSEVIREHQFAFMAGKQIADCSLIANEVIDGLFKTMKEAVLIKAYFSKAFDTVDCQFLNLILKKMGFGRRWRKWVNFCISTPSIVVLVNDSPSNSFSIKRGLRQGCPLSLLLFNIVGEALTGMFKKALDIGLCRGWKLGPERYSVEKDSLWRKIVVAKYNYDQVAILPKAINHRTSSWVWRSIVNFLGPLVSNFLVDLRAVSVVQGRDRVIWSGSLDGIYNPKTYCTKVACEGLLEDPVWSLVWFKFVPSKVSVFVWKAVHLRLTVMVELAKRGVNCSDQISCLFCNVEPKMCSLRM</sequence>
<keyword evidence="3" id="KW-1185">Reference proteome</keyword>
<evidence type="ECO:0000313" key="2">
    <source>
        <dbReference type="EMBL" id="KAE8660431.1"/>
    </source>
</evidence>
<dbReference type="EMBL" id="VEPZ02001731">
    <property type="protein sequence ID" value="KAE8660431.1"/>
    <property type="molecule type" value="Genomic_DNA"/>
</dbReference>
<dbReference type="Pfam" id="PF00078">
    <property type="entry name" value="RVT_1"/>
    <property type="match status" value="1"/>
</dbReference>
<evidence type="ECO:0000313" key="3">
    <source>
        <dbReference type="Proteomes" id="UP000436088"/>
    </source>
</evidence>
<organism evidence="2 3">
    <name type="scientific">Hibiscus syriacus</name>
    <name type="common">Rose of Sharon</name>
    <dbReference type="NCBI Taxonomy" id="106335"/>
    <lineage>
        <taxon>Eukaryota</taxon>
        <taxon>Viridiplantae</taxon>
        <taxon>Streptophyta</taxon>
        <taxon>Embryophyta</taxon>
        <taxon>Tracheophyta</taxon>
        <taxon>Spermatophyta</taxon>
        <taxon>Magnoliopsida</taxon>
        <taxon>eudicotyledons</taxon>
        <taxon>Gunneridae</taxon>
        <taxon>Pentapetalae</taxon>
        <taxon>rosids</taxon>
        <taxon>malvids</taxon>
        <taxon>Malvales</taxon>
        <taxon>Malvaceae</taxon>
        <taxon>Malvoideae</taxon>
        <taxon>Hibiscus</taxon>
    </lineage>
</organism>
<dbReference type="CDD" id="cd01650">
    <property type="entry name" value="RT_nLTR_like"/>
    <property type="match status" value="1"/>
</dbReference>
<dbReference type="InterPro" id="IPR026960">
    <property type="entry name" value="RVT-Znf"/>
</dbReference>
<comment type="caution">
    <text evidence="2">The sequence shown here is derived from an EMBL/GenBank/DDBJ whole genome shotgun (WGS) entry which is preliminary data.</text>
</comment>
<dbReference type="InterPro" id="IPR000477">
    <property type="entry name" value="RT_dom"/>
</dbReference>
<dbReference type="Proteomes" id="UP000436088">
    <property type="component" value="Unassembled WGS sequence"/>
</dbReference>
<proteinExistence type="predicted"/>
<name>A0A6A2WMD5_HIBSY</name>
<dbReference type="SUPFAM" id="SSF56672">
    <property type="entry name" value="DNA/RNA polymerases"/>
    <property type="match status" value="1"/>
</dbReference>
<accession>A0A6A2WMD5</accession>
<reference evidence="2" key="1">
    <citation type="submission" date="2019-09" db="EMBL/GenBank/DDBJ databases">
        <title>Draft genome information of white flower Hibiscus syriacus.</title>
        <authorList>
            <person name="Kim Y.-M."/>
        </authorList>
    </citation>
    <scope>NUCLEOTIDE SEQUENCE [LARGE SCALE GENOMIC DNA]</scope>
    <source>
        <strain evidence="2">YM2019G1</strain>
    </source>
</reference>
<feature type="domain" description="Reverse transcriptase" evidence="1">
    <location>
        <begin position="251"/>
        <end position="523"/>
    </location>
</feature>